<keyword evidence="4" id="KW-0788">Thiol protease</keyword>
<feature type="domain" description="NlpC/P60" evidence="5">
    <location>
        <begin position="1"/>
        <end position="43"/>
    </location>
</feature>
<evidence type="ECO:0000256" key="3">
    <source>
        <dbReference type="ARBA" id="ARBA00022801"/>
    </source>
</evidence>
<protein>
    <submittedName>
        <fullName evidence="6">Hydrolase</fullName>
    </submittedName>
</protein>
<dbReference type="EMBL" id="JRZE01000006">
    <property type="protein sequence ID" value="KHF42387.1"/>
    <property type="molecule type" value="Genomic_DNA"/>
</dbReference>
<dbReference type="PANTHER" id="PTHR47359:SF3">
    <property type="entry name" value="NLP_P60 DOMAIN-CONTAINING PROTEIN-RELATED"/>
    <property type="match status" value="1"/>
</dbReference>
<dbReference type="AlphaFoldDB" id="A0A837D3X5"/>
<dbReference type="SUPFAM" id="SSF54001">
    <property type="entry name" value="Cysteine proteinases"/>
    <property type="match status" value="1"/>
</dbReference>
<proteinExistence type="inferred from homology"/>
<dbReference type="InterPro" id="IPR000064">
    <property type="entry name" value="NLP_P60_dom"/>
</dbReference>
<dbReference type="Proteomes" id="UP000030848">
    <property type="component" value="Unassembled WGS sequence"/>
</dbReference>
<evidence type="ECO:0000256" key="2">
    <source>
        <dbReference type="ARBA" id="ARBA00022670"/>
    </source>
</evidence>
<dbReference type="Pfam" id="PF00877">
    <property type="entry name" value="NLPC_P60"/>
    <property type="match status" value="1"/>
</dbReference>
<comment type="caution">
    <text evidence="6">The sequence shown here is derived from an EMBL/GenBank/DDBJ whole genome shotgun (WGS) entry which is preliminary data.</text>
</comment>
<evidence type="ECO:0000313" key="7">
    <source>
        <dbReference type="Proteomes" id="UP000030848"/>
    </source>
</evidence>
<evidence type="ECO:0000313" key="6">
    <source>
        <dbReference type="EMBL" id="KHF42387.1"/>
    </source>
</evidence>
<dbReference type="PANTHER" id="PTHR47359">
    <property type="entry name" value="PEPTIDOGLYCAN DL-ENDOPEPTIDASE CWLO"/>
    <property type="match status" value="1"/>
</dbReference>
<dbReference type="InterPro" id="IPR051794">
    <property type="entry name" value="PG_Endopeptidase_C40"/>
</dbReference>
<gene>
    <name evidence="6" type="ORF">MINT15_25890</name>
</gene>
<dbReference type="GO" id="GO:0006508">
    <property type="term" value="P:proteolysis"/>
    <property type="evidence" value="ECO:0007669"/>
    <property type="project" value="UniProtKB-KW"/>
</dbReference>
<keyword evidence="2" id="KW-0645">Protease</keyword>
<evidence type="ECO:0000256" key="1">
    <source>
        <dbReference type="ARBA" id="ARBA00007074"/>
    </source>
</evidence>
<name>A0A837D3X5_9PSEU</name>
<accession>A0A837D3X5</accession>
<dbReference type="Gene3D" id="3.90.1720.10">
    <property type="entry name" value="endopeptidase domain like (from Nostoc punctiforme)"/>
    <property type="match status" value="1"/>
</dbReference>
<reference evidence="6 7" key="1">
    <citation type="submission" date="2014-10" db="EMBL/GenBank/DDBJ databases">
        <title>Genome sequence of Micropolyspora internatus JCM3315.</title>
        <authorList>
            <person name="Shin S.-K."/>
            <person name="Yi H."/>
        </authorList>
    </citation>
    <scope>NUCLEOTIDE SEQUENCE [LARGE SCALE GENOMIC DNA]</scope>
    <source>
        <strain evidence="6 7">JCM 3315</strain>
    </source>
</reference>
<organism evidence="6 7">
    <name type="scientific">Saccharomonospora viridis</name>
    <dbReference type="NCBI Taxonomy" id="1852"/>
    <lineage>
        <taxon>Bacteria</taxon>
        <taxon>Bacillati</taxon>
        <taxon>Actinomycetota</taxon>
        <taxon>Actinomycetes</taxon>
        <taxon>Pseudonocardiales</taxon>
        <taxon>Pseudonocardiaceae</taxon>
        <taxon>Saccharomonospora</taxon>
    </lineage>
</organism>
<evidence type="ECO:0000259" key="5">
    <source>
        <dbReference type="Pfam" id="PF00877"/>
    </source>
</evidence>
<keyword evidence="3 6" id="KW-0378">Hydrolase</keyword>
<evidence type="ECO:0000256" key="4">
    <source>
        <dbReference type="ARBA" id="ARBA00022807"/>
    </source>
</evidence>
<dbReference type="GO" id="GO:0008234">
    <property type="term" value="F:cysteine-type peptidase activity"/>
    <property type="evidence" value="ECO:0007669"/>
    <property type="project" value="UniProtKB-KW"/>
</dbReference>
<comment type="similarity">
    <text evidence="1">Belongs to the peptidase C40 family.</text>
</comment>
<dbReference type="InterPro" id="IPR038765">
    <property type="entry name" value="Papain-like_cys_pep_sf"/>
</dbReference>
<sequence>MRPGDLLFFHEGGNVYHVGIFAGKGKMWAAPEPGDVVRMQDIWTESFTVGRAW</sequence>